<accession>A0A916RQ56</accession>
<comment type="caution">
    <text evidence="1">The sequence shown here is derived from an EMBL/GenBank/DDBJ whole genome shotgun (WGS) entry which is preliminary data.</text>
</comment>
<name>A0A916RQ56_9BACT</name>
<dbReference type="Proteomes" id="UP000648801">
    <property type="component" value="Unassembled WGS sequence"/>
</dbReference>
<dbReference type="InterPro" id="IPR021948">
    <property type="entry name" value="DUF3565"/>
</dbReference>
<protein>
    <submittedName>
        <fullName evidence="1">Pressure-regulated protein</fullName>
    </submittedName>
</protein>
<dbReference type="AlphaFoldDB" id="A0A916RQ56"/>
<reference evidence="1" key="2">
    <citation type="submission" date="2020-09" db="EMBL/GenBank/DDBJ databases">
        <authorList>
            <person name="Sun Q."/>
            <person name="Zhou Y."/>
        </authorList>
    </citation>
    <scope>NUCLEOTIDE SEQUENCE</scope>
    <source>
        <strain evidence="1">CGMCC 1.15447</strain>
    </source>
</reference>
<dbReference type="EMBL" id="BMJB01000001">
    <property type="protein sequence ID" value="GGA64489.1"/>
    <property type="molecule type" value="Genomic_DNA"/>
</dbReference>
<keyword evidence="2" id="KW-1185">Reference proteome</keyword>
<organism evidence="1 2">
    <name type="scientific">Edaphobacter acidisoli</name>
    <dbReference type="NCBI Taxonomy" id="2040573"/>
    <lineage>
        <taxon>Bacteria</taxon>
        <taxon>Pseudomonadati</taxon>
        <taxon>Acidobacteriota</taxon>
        <taxon>Terriglobia</taxon>
        <taxon>Terriglobales</taxon>
        <taxon>Acidobacteriaceae</taxon>
        <taxon>Edaphobacter</taxon>
    </lineage>
</organism>
<reference evidence="1" key="1">
    <citation type="journal article" date="2014" name="Int. J. Syst. Evol. Microbiol.">
        <title>Complete genome sequence of Corynebacterium casei LMG S-19264T (=DSM 44701T), isolated from a smear-ripened cheese.</title>
        <authorList>
            <consortium name="US DOE Joint Genome Institute (JGI-PGF)"/>
            <person name="Walter F."/>
            <person name="Albersmeier A."/>
            <person name="Kalinowski J."/>
            <person name="Ruckert C."/>
        </authorList>
    </citation>
    <scope>NUCLEOTIDE SEQUENCE</scope>
    <source>
        <strain evidence="1">CGMCC 1.15447</strain>
    </source>
</reference>
<evidence type="ECO:0000313" key="1">
    <source>
        <dbReference type="EMBL" id="GGA64489.1"/>
    </source>
</evidence>
<sequence length="67" mass="8043">MQRKIVGFYQDEEGHWTAQLECGHGRHVRHNPPWEMREWVTTEAGRMQWVGKMLECKKCEDEAVRTE</sequence>
<evidence type="ECO:0000313" key="2">
    <source>
        <dbReference type="Proteomes" id="UP000648801"/>
    </source>
</evidence>
<dbReference type="RefSeq" id="WP_188758646.1">
    <property type="nucleotide sequence ID" value="NZ_BMJB01000001.1"/>
</dbReference>
<gene>
    <name evidence="1" type="ORF">GCM10011507_15140</name>
</gene>
<dbReference type="Pfam" id="PF12088">
    <property type="entry name" value="DUF3565"/>
    <property type="match status" value="1"/>
</dbReference>
<proteinExistence type="predicted"/>